<feature type="region of interest" description="Disordered" evidence="1">
    <location>
        <begin position="208"/>
        <end position="242"/>
    </location>
</feature>
<gene>
    <name evidence="3 4" type="primary">LOC115632498</name>
</gene>
<evidence type="ECO:0000313" key="3">
    <source>
        <dbReference type="RefSeq" id="XP_030385535.1"/>
    </source>
</evidence>
<evidence type="ECO:0000256" key="1">
    <source>
        <dbReference type="SAM" id="MobiDB-lite"/>
    </source>
</evidence>
<evidence type="ECO:0000313" key="4">
    <source>
        <dbReference type="RefSeq" id="XP_030385536.1"/>
    </source>
</evidence>
<dbReference type="OrthoDB" id="8251120at2759"/>
<name>A0A6J2UAI3_DROLE</name>
<organism evidence="2 4">
    <name type="scientific">Drosophila lebanonensis</name>
    <name type="common">Fruit fly</name>
    <name type="synonym">Scaptodrosophila lebanonensis</name>
    <dbReference type="NCBI Taxonomy" id="7225"/>
    <lineage>
        <taxon>Eukaryota</taxon>
        <taxon>Metazoa</taxon>
        <taxon>Ecdysozoa</taxon>
        <taxon>Arthropoda</taxon>
        <taxon>Hexapoda</taxon>
        <taxon>Insecta</taxon>
        <taxon>Pterygota</taxon>
        <taxon>Neoptera</taxon>
        <taxon>Endopterygota</taxon>
        <taxon>Diptera</taxon>
        <taxon>Brachycera</taxon>
        <taxon>Muscomorpha</taxon>
        <taxon>Ephydroidea</taxon>
        <taxon>Drosophilidae</taxon>
        <taxon>Scaptodrosophila</taxon>
    </lineage>
</organism>
<reference evidence="3 4" key="1">
    <citation type="submission" date="2025-04" db="UniProtKB">
        <authorList>
            <consortium name="RefSeq"/>
        </authorList>
    </citation>
    <scope>IDENTIFICATION</scope>
    <source>
        <strain evidence="3 4">11010-0011.00</strain>
        <tissue evidence="3 4">Whole body</tissue>
    </source>
</reference>
<accession>A0A6J2UAI3</accession>
<dbReference type="GeneID" id="115632498"/>
<dbReference type="SUPFAM" id="SSF49562">
    <property type="entry name" value="C2 domain (Calcium/lipid-binding domain, CaLB)"/>
    <property type="match status" value="1"/>
</dbReference>
<dbReference type="Proteomes" id="UP000504634">
    <property type="component" value="Unplaced"/>
</dbReference>
<sequence length="521" mass="56743">MQKLLALLPGQQSSSSPSHAPSRHSVALEPEIGFQITIETQKPAAQSSDNELSFGSSPAKSGNQLPELNVHLIAARHLPSLFGFKIVQGYLIKVKLFPGTKRLDSSIQTNTWPKFNENFKFPLVPDIKPSLKHKHSSAFAKMRASSIQGNSEFSTPDELFAGQFVVFTVYALLELPAASFNRFNKTYRSLKDKSTNFVQRIVESSSGNIDETKQENGSAGTAQKTKGKKKTESPRDSMPPLTISEARRNIGSVTCYLEPKLFKRNTRNGCYSTEELWLPIKDITTTVSKAAPSSNNNLTNAPKGIVEIALEVRDLSERPPVDVINGESSSGGAVADAAVSVLASSTTSTASSNITPASKNWQRLSAEVKRKIGISNAPSSSSSGHNLVLRITTARMRCSHKVKDELEATAGSVYVKTTVFEHGIYIDAWKSPTFYPSLSTKWDGVVGSEATLQIPLQSLEQLDNIVVRTTLATKLKMNKKLVLGTVYVGASGQASSTGLEQLRLLQEAPFNERVAAWHCFQ</sequence>
<keyword evidence="2" id="KW-1185">Reference proteome</keyword>
<evidence type="ECO:0000313" key="2">
    <source>
        <dbReference type="Proteomes" id="UP000504634"/>
    </source>
</evidence>
<proteinExistence type="predicted"/>
<dbReference type="RefSeq" id="XP_030385536.1">
    <property type="nucleotide sequence ID" value="XM_030529676.1"/>
</dbReference>
<protein>
    <submittedName>
        <fullName evidence="3 4">Uncharacterized protein LOC115632498 isoform X1</fullName>
    </submittedName>
</protein>
<dbReference type="RefSeq" id="XP_030385535.1">
    <property type="nucleotide sequence ID" value="XM_030529675.1"/>
</dbReference>
<dbReference type="InterPro" id="IPR035892">
    <property type="entry name" value="C2_domain_sf"/>
</dbReference>
<dbReference type="AlphaFoldDB" id="A0A6J2UAI3"/>